<dbReference type="InterPro" id="IPR025234">
    <property type="entry name" value="YjzH-like"/>
</dbReference>
<dbReference type="Proteomes" id="UP001596472">
    <property type="component" value="Unassembled WGS sequence"/>
</dbReference>
<comment type="caution">
    <text evidence="1">The sequence shown here is derived from an EMBL/GenBank/DDBJ whole genome shotgun (WGS) entry which is preliminary data.</text>
</comment>
<keyword evidence="2" id="KW-1185">Reference proteome</keyword>
<evidence type="ECO:0000313" key="2">
    <source>
        <dbReference type="Proteomes" id="UP001596472"/>
    </source>
</evidence>
<evidence type="ECO:0000313" key="1">
    <source>
        <dbReference type="EMBL" id="MFC7338020.1"/>
    </source>
</evidence>
<proteinExistence type="predicted"/>
<dbReference type="RefSeq" id="WP_379712885.1">
    <property type="nucleotide sequence ID" value="NZ_JBHTBS010000006.1"/>
</dbReference>
<accession>A0ABW2L8W9</accession>
<sequence length="63" mass="7300">MTPWEYQVLRLPVENEVHFDHLGIAETLNRWGEHGWELVSTETIAKSPYGTLYFIATLKRPAS</sequence>
<protein>
    <submittedName>
        <fullName evidence="1">DUF4177 domain-containing protein</fullName>
    </submittedName>
</protein>
<reference evidence="2" key="1">
    <citation type="journal article" date="2019" name="Int. J. Syst. Evol. Microbiol.">
        <title>The Global Catalogue of Microorganisms (GCM) 10K type strain sequencing project: providing services to taxonomists for standard genome sequencing and annotation.</title>
        <authorList>
            <consortium name="The Broad Institute Genomics Platform"/>
            <consortium name="The Broad Institute Genome Sequencing Center for Infectious Disease"/>
            <person name="Wu L."/>
            <person name="Ma J."/>
        </authorList>
    </citation>
    <scope>NUCLEOTIDE SEQUENCE [LARGE SCALE GENOMIC DNA]</scope>
    <source>
        <strain evidence="2">CGMCC 4.1467</strain>
    </source>
</reference>
<dbReference type="EMBL" id="JBHTBS010000006">
    <property type="protein sequence ID" value="MFC7338020.1"/>
    <property type="molecule type" value="Genomic_DNA"/>
</dbReference>
<gene>
    <name evidence="1" type="ORF">ACFQY0_12580</name>
</gene>
<name>A0ABW2L8W9_9BACT</name>
<dbReference type="Pfam" id="PF13783">
    <property type="entry name" value="DUF4177"/>
    <property type="match status" value="1"/>
</dbReference>
<organism evidence="1 2">
    <name type="scientific">Haloferula chungangensis</name>
    <dbReference type="NCBI Taxonomy" id="1048331"/>
    <lineage>
        <taxon>Bacteria</taxon>
        <taxon>Pseudomonadati</taxon>
        <taxon>Verrucomicrobiota</taxon>
        <taxon>Verrucomicrobiia</taxon>
        <taxon>Verrucomicrobiales</taxon>
        <taxon>Verrucomicrobiaceae</taxon>
        <taxon>Haloferula</taxon>
    </lineage>
</organism>